<dbReference type="SUPFAM" id="SSF57756">
    <property type="entry name" value="Retrovirus zinc finger-like domains"/>
    <property type="match status" value="1"/>
</dbReference>
<reference evidence="3" key="1">
    <citation type="submission" date="2023-04" db="EMBL/GenBank/DDBJ databases">
        <title>Phytophthora fragariaefolia NBRC 109709.</title>
        <authorList>
            <person name="Ichikawa N."/>
            <person name="Sato H."/>
            <person name="Tonouchi N."/>
        </authorList>
    </citation>
    <scope>NUCLEOTIDE SEQUENCE</scope>
    <source>
        <strain evidence="3">NBRC 109709</strain>
    </source>
</reference>
<dbReference type="Pfam" id="PF00098">
    <property type="entry name" value="zf-CCHC"/>
    <property type="match status" value="1"/>
</dbReference>
<organism evidence="3 4">
    <name type="scientific">Phytophthora fragariaefolia</name>
    <dbReference type="NCBI Taxonomy" id="1490495"/>
    <lineage>
        <taxon>Eukaryota</taxon>
        <taxon>Sar</taxon>
        <taxon>Stramenopiles</taxon>
        <taxon>Oomycota</taxon>
        <taxon>Peronosporomycetes</taxon>
        <taxon>Peronosporales</taxon>
        <taxon>Peronosporaceae</taxon>
        <taxon>Phytophthora</taxon>
    </lineage>
</organism>
<dbReference type="Proteomes" id="UP001165121">
    <property type="component" value="Unassembled WGS sequence"/>
</dbReference>
<protein>
    <submittedName>
        <fullName evidence="3">Unnamed protein product</fullName>
    </submittedName>
</protein>
<feature type="domain" description="CCHC-type" evidence="2">
    <location>
        <begin position="206"/>
        <end position="221"/>
    </location>
</feature>
<evidence type="ECO:0000313" key="3">
    <source>
        <dbReference type="EMBL" id="GMF33375.1"/>
    </source>
</evidence>
<keyword evidence="4" id="KW-1185">Reference proteome</keyword>
<evidence type="ECO:0000259" key="2">
    <source>
        <dbReference type="PROSITE" id="PS50158"/>
    </source>
</evidence>
<keyword evidence="1" id="KW-0863">Zinc-finger</keyword>
<dbReference type="Gene3D" id="4.10.60.10">
    <property type="entry name" value="Zinc finger, CCHC-type"/>
    <property type="match status" value="1"/>
</dbReference>
<evidence type="ECO:0000313" key="4">
    <source>
        <dbReference type="Proteomes" id="UP001165121"/>
    </source>
</evidence>
<sequence>MSANTTTTAFTTKLCKFDGTGYRAWARKLQLYLEVKDVWSAVLKPAPTSLQLENEESGQAERPLRQQERPLHQLELQQKLATTIILSTLTDDQAALVADLQHPKDMLAALQKSHRHVCDTTVGTLKREYMSLYIDVGGDMLEHVRQTCLMLAELECYKVSLTDAEKKSNFLQSPGPDWNGGGTQTVHGGNAFTATAHGKSGVKKGKCFNCGKYGHLKNECKAKRLGGASGHAATSDQGGNEDAERGFVFQVSSTPESAEADWIIDSGASSHMMGSPDLLNDRIKMTSDIVVTTASGMKLSATHRGTASLPLVSGGTCTLDNVLYVPGLQRNLVSLSKVGATGLTATFTREHCVITSGHDKLVATRHSNGLYIVSAYSTRYSAEV</sequence>
<dbReference type="Pfam" id="PF22936">
    <property type="entry name" value="Pol_BBD"/>
    <property type="match status" value="1"/>
</dbReference>
<dbReference type="InterPro" id="IPR036875">
    <property type="entry name" value="Znf_CCHC_sf"/>
</dbReference>
<dbReference type="SMART" id="SM00343">
    <property type="entry name" value="ZnF_C2HC"/>
    <property type="match status" value="1"/>
</dbReference>
<gene>
    <name evidence="3" type="ORF">Pfra01_000826400</name>
</gene>
<dbReference type="PANTHER" id="PTHR47592:SF27">
    <property type="entry name" value="OS08G0421700 PROTEIN"/>
    <property type="match status" value="1"/>
</dbReference>
<dbReference type="Pfam" id="PF13961">
    <property type="entry name" value="DUF4219"/>
    <property type="match status" value="1"/>
</dbReference>
<dbReference type="GO" id="GO:0003676">
    <property type="term" value="F:nucleic acid binding"/>
    <property type="evidence" value="ECO:0007669"/>
    <property type="project" value="InterPro"/>
</dbReference>
<dbReference type="AlphaFoldDB" id="A0A9W6X7V5"/>
<keyword evidence="1" id="KW-0862">Zinc</keyword>
<proteinExistence type="predicted"/>
<dbReference type="InterPro" id="IPR054722">
    <property type="entry name" value="PolX-like_BBD"/>
</dbReference>
<evidence type="ECO:0000256" key="1">
    <source>
        <dbReference type="PROSITE-ProRule" id="PRU00047"/>
    </source>
</evidence>
<dbReference type="PANTHER" id="PTHR47592">
    <property type="entry name" value="PBF68 PROTEIN"/>
    <property type="match status" value="1"/>
</dbReference>
<dbReference type="InterPro" id="IPR001878">
    <property type="entry name" value="Znf_CCHC"/>
</dbReference>
<dbReference type="GO" id="GO:0008270">
    <property type="term" value="F:zinc ion binding"/>
    <property type="evidence" value="ECO:0007669"/>
    <property type="project" value="UniProtKB-KW"/>
</dbReference>
<comment type="caution">
    <text evidence="3">The sequence shown here is derived from an EMBL/GenBank/DDBJ whole genome shotgun (WGS) entry which is preliminary data.</text>
</comment>
<dbReference type="PROSITE" id="PS50158">
    <property type="entry name" value="ZF_CCHC"/>
    <property type="match status" value="1"/>
</dbReference>
<dbReference type="InterPro" id="IPR025314">
    <property type="entry name" value="DUF4219"/>
</dbReference>
<dbReference type="OrthoDB" id="108879at2759"/>
<name>A0A9W6X7V5_9STRA</name>
<keyword evidence="1" id="KW-0479">Metal-binding</keyword>
<dbReference type="EMBL" id="BSXT01000736">
    <property type="protein sequence ID" value="GMF33375.1"/>
    <property type="molecule type" value="Genomic_DNA"/>
</dbReference>
<accession>A0A9W6X7V5</accession>